<dbReference type="RefSeq" id="WP_097149363.1">
    <property type="nucleotide sequence ID" value="NZ_OBQC01000005.1"/>
</dbReference>
<accession>A0A285UBR2</accession>
<feature type="domain" description="Regulatory protein YycH" evidence="2">
    <location>
        <begin position="8"/>
        <end position="428"/>
    </location>
</feature>
<dbReference type="CDD" id="cd15787">
    <property type="entry name" value="YycH_N"/>
    <property type="match status" value="1"/>
</dbReference>
<evidence type="ECO:0000313" key="3">
    <source>
        <dbReference type="EMBL" id="SOC39354.1"/>
    </source>
</evidence>
<name>A0A285UBR2_9BACL</name>
<dbReference type="OrthoDB" id="2382185at2"/>
<evidence type="ECO:0000313" key="4">
    <source>
        <dbReference type="Proteomes" id="UP000219252"/>
    </source>
</evidence>
<protein>
    <submittedName>
        <fullName evidence="3">Regulatory protein YycH of two-component signal transduction system YycFG</fullName>
    </submittedName>
</protein>
<keyword evidence="4" id="KW-1185">Reference proteome</keyword>
<dbReference type="Gene3D" id="3.30.310.160">
    <property type="entry name" value="YycH protein, domain 2"/>
    <property type="match status" value="1"/>
</dbReference>
<dbReference type="InterPro" id="IPR042274">
    <property type="entry name" value="YycH/YycI_2"/>
</dbReference>
<dbReference type="Gene3D" id="3.10.450.310">
    <property type="match status" value="1"/>
</dbReference>
<keyword evidence="1" id="KW-0472">Membrane</keyword>
<proteinExistence type="predicted"/>
<dbReference type="Pfam" id="PF07435">
    <property type="entry name" value="YycH"/>
    <property type="match status" value="1"/>
</dbReference>
<organism evidence="3 4">
    <name type="scientific">Ureibacillus acetophenoni</name>
    <dbReference type="NCBI Taxonomy" id="614649"/>
    <lineage>
        <taxon>Bacteria</taxon>
        <taxon>Bacillati</taxon>
        <taxon>Bacillota</taxon>
        <taxon>Bacilli</taxon>
        <taxon>Bacillales</taxon>
        <taxon>Caryophanaceae</taxon>
        <taxon>Ureibacillus</taxon>
    </lineage>
</organism>
<keyword evidence="1" id="KW-1133">Transmembrane helix</keyword>
<sequence length="442" mass="50528">MGLKLVELVKSIVLTFLVLLSLVLTFSIWNYTPNLQTIDETSVNQISIGSEKAMSDVIKPFRILYKDNGEFRGTINSLRIEQVLSNLTGWKLSEVRFIQGNLTEQKVNSLTNEDQRITLFYDAEIPIRIMNSVLFHTQHELPEATFNRLIIDWSSLQLENKLTIDFVNSKNGTHYSTTISVDSNHFLDTFINPATSLGVYHEIGRGNSLSLYVPEDPTEIKNLTYTIGEVSPNTFKDILFIEPSIVQRSIDSTSTEKYLDGMAFMTIDTNSKVLNYVNPSSESVGEIPNTKLLLDSFEFINDHGGFTGNYRFKSMNNTRHIAEYQLYLQGLPVFSSITSTKISTTWGDDQIFRYRRPYYFLDTNIPSEKNIVILPSGLEMIEKIKRSKNLKLESIDELYIGYYFSQLNESGYTLEPRWFAIINENWIGLTSEILGGDEYGLE</sequence>
<dbReference type="Proteomes" id="UP000219252">
    <property type="component" value="Unassembled WGS sequence"/>
</dbReference>
<feature type="transmembrane region" description="Helical" evidence="1">
    <location>
        <begin position="12"/>
        <end position="31"/>
    </location>
</feature>
<evidence type="ECO:0000259" key="2">
    <source>
        <dbReference type="Pfam" id="PF07435"/>
    </source>
</evidence>
<reference evidence="4" key="1">
    <citation type="submission" date="2017-08" db="EMBL/GenBank/DDBJ databases">
        <authorList>
            <person name="Varghese N."/>
            <person name="Submissions S."/>
        </authorList>
    </citation>
    <scope>NUCLEOTIDE SEQUENCE [LARGE SCALE GENOMIC DNA]</scope>
    <source>
        <strain evidence="4">JC23</strain>
    </source>
</reference>
<dbReference type="AlphaFoldDB" id="A0A285UBR2"/>
<evidence type="ECO:0000256" key="1">
    <source>
        <dbReference type="SAM" id="Phobius"/>
    </source>
</evidence>
<gene>
    <name evidence="3" type="ORF">SAMN05877842_105178</name>
</gene>
<dbReference type="InterPro" id="IPR009996">
    <property type="entry name" value="YycH"/>
</dbReference>
<keyword evidence="1" id="KW-0812">Transmembrane</keyword>
<dbReference type="EMBL" id="OBQC01000005">
    <property type="protein sequence ID" value="SOC39354.1"/>
    <property type="molecule type" value="Genomic_DNA"/>
</dbReference>